<gene>
    <name evidence="2" type="ORF">CIAN88_20020</name>
</gene>
<dbReference type="InterPro" id="IPR012912">
    <property type="entry name" value="Plasmid_pRiA4b_Orf3-like"/>
</dbReference>
<protein>
    <submittedName>
        <fullName evidence="2">LexA family transcriptional regulator</fullName>
    </submittedName>
</protein>
<evidence type="ECO:0000259" key="1">
    <source>
        <dbReference type="Pfam" id="PF07929"/>
    </source>
</evidence>
<dbReference type="PANTHER" id="PTHR41878">
    <property type="entry name" value="LEXA REPRESSOR-RELATED"/>
    <property type="match status" value="1"/>
</dbReference>
<proteinExistence type="predicted"/>
<accession>A0A099I1X0</accession>
<sequence length="559" mass="65034">MKGYQLKITLKGTSPPVWRRIWIPADMTFRNLHEAIQYLFGWMDYHLYDFEIAREHVKILCDDGEAFEFERDTVFKDMDTPLHTYLKEKMKLVYTYDYGDNWEHVILVEKQSDEALSQIKLLKWKQDNLAEDAGNVDGYQEIVAKAADETNEEHEKMKNWLEMQHIPFDEEMVREDLASITQEDMYFTLSSEAGMVLNEALAAFIDQLDKMELCGMSLLTADDQETKKVLVIAQYEEGYNMQLYENETNYMRGVESTPELPGYNLYANGVSIICLDQGFQRGDGWVSEDGTCIVKIMQTGYLPMDPDDEAAYEIANDLHDFLDILQSCGHRNLPDYNEGRMLSGIWKKDGTLDISYPEIRMLNESITLHLQPDQAALLNRKKKTIRELQVDLIADLLETVADIRLPLYLTLENEDYQLKIPLDDESYRGFEEMNRSVVSLLCGFMEEYGRITTLIVNNDNMAQMLSGLCEDLSIKLRIEDFMSEAQKLMMEEDLHHDFEMLNTLAGMSEEEFYQFLDQLDEHQLEGFSQMIEQYMDKYGLDSEHDSPLPKLKAKKHFDA</sequence>
<dbReference type="PANTHER" id="PTHR41878:SF1">
    <property type="entry name" value="TNPR PROTEIN"/>
    <property type="match status" value="1"/>
</dbReference>
<comment type="caution">
    <text evidence="2">The sequence shown here is derived from an EMBL/GenBank/DDBJ whole genome shotgun (WGS) entry which is preliminary data.</text>
</comment>
<dbReference type="EMBL" id="JQIF01000109">
    <property type="protein sequence ID" value="KGJ51576.1"/>
    <property type="molecule type" value="Genomic_DNA"/>
</dbReference>
<dbReference type="RefSeq" id="WP_044907722.1">
    <property type="nucleotide sequence ID" value="NZ_JQIF01000109.1"/>
</dbReference>
<evidence type="ECO:0000313" key="2">
    <source>
        <dbReference type="EMBL" id="KGJ51576.1"/>
    </source>
</evidence>
<organism evidence="2 3">
    <name type="scientific">Clostridium innocuum</name>
    <dbReference type="NCBI Taxonomy" id="1522"/>
    <lineage>
        <taxon>Bacteria</taxon>
        <taxon>Bacillati</taxon>
        <taxon>Bacillota</taxon>
        <taxon>Clostridia</taxon>
        <taxon>Eubacteriales</taxon>
        <taxon>Clostridiaceae</taxon>
        <taxon>Clostridium</taxon>
    </lineage>
</organism>
<reference evidence="2 3" key="1">
    <citation type="submission" date="2014-08" db="EMBL/GenBank/DDBJ databases">
        <title>Clostridium innocuum, an unnegligible vancomycin-resistant pathogen causing extra-intestinal infections.</title>
        <authorList>
            <person name="Feng Y."/>
            <person name="Chiu C.-H."/>
        </authorList>
    </citation>
    <scope>NUCLEOTIDE SEQUENCE [LARGE SCALE GENOMIC DNA]</scope>
    <source>
        <strain evidence="2 3">AN88</strain>
    </source>
</reference>
<name>A0A099I1X0_CLOIN</name>
<dbReference type="SUPFAM" id="SSF159941">
    <property type="entry name" value="MM3350-like"/>
    <property type="match status" value="1"/>
</dbReference>
<feature type="domain" description="Plasmid pRiA4b Orf3-like" evidence="1">
    <location>
        <begin position="3"/>
        <end position="173"/>
    </location>
</feature>
<dbReference type="AlphaFoldDB" id="A0A099I1X0"/>
<dbReference type="Pfam" id="PF07929">
    <property type="entry name" value="PRiA4_ORF3"/>
    <property type="match status" value="1"/>
</dbReference>
<dbReference type="InterPro" id="IPR024047">
    <property type="entry name" value="MM3350-like_sf"/>
</dbReference>
<dbReference type="Gene3D" id="3.10.290.30">
    <property type="entry name" value="MM3350-like"/>
    <property type="match status" value="1"/>
</dbReference>
<dbReference type="Proteomes" id="UP000030008">
    <property type="component" value="Unassembled WGS sequence"/>
</dbReference>
<evidence type="ECO:0000313" key="3">
    <source>
        <dbReference type="Proteomes" id="UP000030008"/>
    </source>
</evidence>